<dbReference type="EMBL" id="GL377613">
    <property type="protein sequence ID" value="EFJ17599.1"/>
    <property type="molecule type" value="Genomic_DNA"/>
</dbReference>
<evidence type="ECO:0000313" key="4">
    <source>
        <dbReference type="Proteomes" id="UP000001514"/>
    </source>
</evidence>
<gene>
    <name evidence="3" type="ORF">SELMODRAFT_451481</name>
</gene>
<feature type="compositionally biased region" description="Polar residues" evidence="1">
    <location>
        <begin position="145"/>
        <end position="159"/>
    </location>
</feature>
<organism evidence="4">
    <name type="scientific">Selaginella moellendorffii</name>
    <name type="common">Spikemoss</name>
    <dbReference type="NCBI Taxonomy" id="88036"/>
    <lineage>
        <taxon>Eukaryota</taxon>
        <taxon>Viridiplantae</taxon>
        <taxon>Streptophyta</taxon>
        <taxon>Embryophyta</taxon>
        <taxon>Tracheophyta</taxon>
        <taxon>Lycopodiopsida</taxon>
        <taxon>Selaginellales</taxon>
        <taxon>Selaginellaceae</taxon>
        <taxon>Selaginella</taxon>
    </lineage>
</organism>
<dbReference type="AlphaFoldDB" id="D8SDC7"/>
<dbReference type="InParanoid" id="D8SDC7"/>
<keyword evidence="4" id="KW-1185">Reference proteome</keyword>
<reference evidence="3 4" key="1">
    <citation type="journal article" date="2011" name="Science">
        <title>The Selaginella genome identifies genetic changes associated with the evolution of vascular plants.</title>
        <authorList>
            <person name="Banks J.A."/>
            <person name="Nishiyama T."/>
            <person name="Hasebe M."/>
            <person name="Bowman J.L."/>
            <person name="Gribskov M."/>
            <person name="dePamphilis C."/>
            <person name="Albert V.A."/>
            <person name="Aono N."/>
            <person name="Aoyama T."/>
            <person name="Ambrose B.A."/>
            <person name="Ashton N.W."/>
            <person name="Axtell M.J."/>
            <person name="Barker E."/>
            <person name="Barker M.S."/>
            <person name="Bennetzen J.L."/>
            <person name="Bonawitz N.D."/>
            <person name="Chapple C."/>
            <person name="Cheng C."/>
            <person name="Correa L.G."/>
            <person name="Dacre M."/>
            <person name="DeBarry J."/>
            <person name="Dreyer I."/>
            <person name="Elias M."/>
            <person name="Engstrom E.M."/>
            <person name="Estelle M."/>
            <person name="Feng L."/>
            <person name="Finet C."/>
            <person name="Floyd S.K."/>
            <person name="Frommer W.B."/>
            <person name="Fujita T."/>
            <person name="Gramzow L."/>
            <person name="Gutensohn M."/>
            <person name="Harholt J."/>
            <person name="Hattori M."/>
            <person name="Heyl A."/>
            <person name="Hirai T."/>
            <person name="Hiwatashi Y."/>
            <person name="Ishikawa M."/>
            <person name="Iwata M."/>
            <person name="Karol K.G."/>
            <person name="Koehler B."/>
            <person name="Kolukisaoglu U."/>
            <person name="Kubo M."/>
            <person name="Kurata T."/>
            <person name="Lalonde S."/>
            <person name="Li K."/>
            <person name="Li Y."/>
            <person name="Litt A."/>
            <person name="Lyons E."/>
            <person name="Manning G."/>
            <person name="Maruyama T."/>
            <person name="Michael T.P."/>
            <person name="Mikami K."/>
            <person name="Miyazaki S."/>
            <person name="Morinaga S."/>
            <person name="Murata T."/>
            <person name="Mueller-Roeber B."/>
            <person name="Nelson D.R."/>
            <person name="Obara M."/>
            <person name="Oguri Y."/>
            <person name="Olmstead R.G."/>
            <person name="Onodera N."/>
            <person name="Petersen B.L."/>
            <person name="Pils B."/>
            <person name="Prigge M."/>
            <person name="Rensing S.A."/>
            <person name="Riano-Pachon D.M."/>
            <person name="Roberts A.W."/>
            <person name="Sato Y."/>
            <person name="Scheller H.V."/>
            <person name="Schulz B."/>
            <person name="Schulz C."/>
            <person name="Shakirov E.V."/>
            <person name="Shibagaki N."/>
            <person name="Shinohara N."/>
            <person name="Shippen D.E."/>
            <person name="Soerensen I."/>
            <person name="Sotooka R."/>
            <person name="Sugimoto N."/>
            <person name="Sugita M."/>
            <person name="Sumikawa N."/>
            <person name="Tanurdzic M."/>
            <person name="Theissen G."/>
            <person name="Ulvskov P."/>
            <person name="Wakazuki S."/>
            <person name="Weng J.K."/>
            <person name="Willats W.W."/>
            <person name="Wipf D."/>
            <person name="Wolf P.G."/>
            <person name="Yang L."/>
            <person name="Zimmer A.D."/>
            <person name="Zhu Q."/>
            <person name="Mitros T."/>
            <person name="Hellsten U."/>
            <person name="Loque D."/>
            <person name="Otillar R."/>
            <person name="Salamov A."/>
            <person name="Schmutz J."/>
            <person name="Shapiro H."/>
            <person name="Lindquist E."/>
            <person name="Lucas S."/>
            <person name="Rokhsar D."/>
            <person name="Grigoriev I.V."/>
        </authorList>
    </citation>
    <scope>NUCLEOTIDE SEQUENCE [LARGE SCALE GENOMIC DNA]</scope>
</reference>
<dbReference type="KEGG" id="smo:SELMODRAFT_451481"/>
<evidence type="ECO:0000256" key="1">
    <source>
        <dbReference type="SAM" id="MobiDB-lite"/>
    </source>
</evidence>
<dbReference type="STRING" id="88036.D8SDC7"/>
<dbReference type="SUPFAM" id="SSF47923">
    <property type="entry name" value="Ypt/Rab-GAP domain of gyp1p"/>
    <property type="match status" value="2"/>
</dbReference>
<keyword evidence="2" id="KW-0472">Membrane</keyword>
<name>D8SDC7_SELML</name>
<dbReference type="Gramene" id="EFJ17599">
    <property type="protein sequence ID" value="EFJ17599"/>
    <property type="gene ID" value="SELMODRAFT_451481"/>
</dbReference>
<feature type="transmembrane region" description="Helical" evidence="2">
    <location>
        <begin position="453"/>
        <end position="474"/>
    </location>
</feature>
<dbReference type="PANTHER" id="PTHR35114">
    <property type="entry name" value="CYTOCHROME OXIDASE COMPLEX ASSEMBLY PROTEIN"/>
    <property type="match status" value="1"/>
</dbReference>
<protein>
    <recommendedName>
        <fullName evidence="5">Rab-GAP TBC domain-containing protein</fullName>
    </recommendedName>
</protein>
<dbReference type="HOGENOM" id="CLU_443726_0_0_1"/>
<keyword evidence="2" id="KW-1133">Transmembrane helix</keyword>
<dbReference type="InterPro" id="IPR035969">
    <property type="entry name" value="Rab-GAP_TBC_sf"/>
</dbReference>
<evidence type="ECO:0000313" key="3">
    <source>
        <dbReference type="EMBL" id="EFJ17599.1"/>
    </source>
</evidence>
<dbReference type="Proteomes" id="UP000001514">
    <property type="component" value="Unassembled WGS sequence"/>
</dbReference>
<accession>D8SDC7</accession>
<dbReference type="eggNOG" id="KOG2197">
    <property type="taxonomic scope" value="Eukaryota"/>
</dbReference>
<evidence type="ECO:0008006" key="5">
    <source>
        <dbReference type="Google" id="ProtNLM"/>
    </source>
</evidence>
<keyword evidence="2" id="KW-0812">Transmembrane</keyword>
<dbReference type="PANTHER" id="PTHR35114:SF1">
    <property type="entry name" value="CYTOCHROME OXIDASE COMPLEX ASSEMBLY PROTEIN"/>
    <property type="match status" value="1"/>
</dbReference>
<feature type="region of interest" description="Disordered" evidence="1">
    <location>
        <begin position="140"/>
        <end position="159"/>
    </location>
</feature>
<proteinExistence type="predicted"/>
<sequence>MRLPAESMGSSLGLLSVLGAERQASQRLKPERWKSAFDKDGKVVGFSKVLKLIRLGGVDNSIRCEVWEFLLGSYGVGTTWDHRMETRIARRKRYKELIEKCRTMHVSIGTGTLAYNVGSKIMDARTSRQGAPEQITVDSTHYETKGNSTSADASLSSGTGMESYEMNAGSKAGGLPLKTLLLHADNEPSNSDHSPGRIGPNSPNVLHFKFFHQSPIEVGRSSTRIWTNRDRHENFSRVKRALDTGRNISGGPAGMLSPNSVPFQRAAATEERTAEWLWTLHKIGEATNPVCLSLLERIQEDDCMDYYWTKISPFTSPLPASEDPLSQSSKITYESKSPLCGLVTSWPNFGRHRIRSGMSFGRNGDSEISVFVVAAIVVINREKFLKEARSMDDVIKMFNEIQLKIQVRSCVRAAMKMRTKYHQQLSKRGTGKAKRASYKMAPGERDSSRVEQIAWIGGGVLIYGATAALAFSILDDVLIYKKCSSKAMEVAAEDPRMKSFLGEGFKQGSWYEASLGSALQKQAVSCTFPVYGDHGSLGSVKLRAVREGNSISSLAYNIIGPAQWDLLILEATLHSADKKTTDRINLMEPSWDSRDGRKAAIANGHQDYVNKLLAKN</sequence>
<evidence type="ECO:0000256" key="2">
    <source>
        <dbReference type="SAM" id="Phobius"/>
    </source>
</evidence>